<dbReference type="AlphaFoldDB" id="A0A0F9J6U9"/>
<gene>
    <name evidence="1" type="ORF">LCGC14_1567740</name>
</gene>
<proteinExistence type="predicted"/>
<sequence>MPYIKFYLTSLEPNLAQTIRSQSIGGYPSNSLVYPEATLLSSIGLYDMFLTLEDYIALSGEEYISINSEIIKVSPISNNVVSIQQRGVNDILNVHVVSDLVKGGTINKIFNDTFNDSYKQYRCIAVKNISDNVDPSANLISYNMEVYLVQGSRNINTDIKMAIEIPKSQYFKGFSTSWTNISLIDISLIGGTLQDNDCKDAYLRILSGPNSGRNRLISSYDSSTGIFIFYDSLAVDYSSSYNYIIEYEVEPTPAQRIKTGTESPSFGTGYVSNLSAFTESSPVGINLTNKTDGNNLYSKDVIYVWLERTIRKGSEIFNANNSIIGLKYSIN</sequence>
<dbReference type="EMBL" id="LAZR01012184">
    <property type="protein sequence ID" value="KKM28134.1"/>
    <property type="molecule type" value="Genomic_DNA"/>
</dbReference>
<accession>A0A0F9J6U9</accession>
<reference evidence="1" key="1">
    <citation type="journal article" date="2015" name="Nature">
        <title>Complex archaea that bridge the gap between prokaryotes and eukaryotes.</title>
        <authorList>
            <person name="Spang A."/>
            <person name="Saw J.H."/>
            <person name="Jorgensen S.L."/>
            <person name="Zaremba-Niedzwiedzka K."/>
            <person name="Martijn J."/>
            <person name="Lind A.E."/>
            <person name="van Eijk R."/>
            <person name="Schleper C."/>
            <person name="Guy L."/>
            <person name="Ettema T.J."/>
        </authorList>
    </citation>
    <scope>NUCLEOTIDE SEQUENCE</scope>
</reference>
<evidence type="ECO:0000313" key="1">
    <source>
        <dbReference type="EMBL" id="KKM28134.1"/>
    </source>
</evidence>
<name>A0A0F9J6U9_9ZZZZ</name>
<comment type="caution">
    <text evidence="1">The sequence shown here is derived from an EMBL/GenBank/DDBJ whole genome shotgun (WGS) entry which is preliminary data.</text>
</comment>
<organism evidence="1">
    <name type="scientific">marine sediment metagenome</name>
    <dbReference type="NCBI Taxonomy" id="412755"/>
    <lineage>
        <taxon>unclassified sequences</taxon>
        <taxon>metagenomes</taxon>
        <taxon>ecological metagenomes</taxon>
    </lineage>
</organism>
<protein>
    <submittedName>
        <fullName evidence="1">Uncharacterized protein</fullName>
    </submittedName>
</protein>